<dbReference type="AlphaFoldDB" id="A0A0L0DKX4"/>
<dbReference type="SUPFAM" id="SSF53474">
    <property type="entry name" value="alpha/beta-Hydrolases"/>
    <property type="match status" value="1"/>
</dbReference>
<dbReference type="GeneID" id="25567598"/>
<dbReference type="eggNOG" id="KOG1454">
    <property type="taxonomic scope" value="Eukaryota"/>
</dbReference>
<organism evidence="4 5">
    <name type="scientific">Thecamonas trahens ATCC 50062</name>
    <dbReference type="NCBI Taxonomy" id="461836"/>
    <lineage>
        <taxon>Eukaryota</taxon>
        <taxon>Apusozoa</taxon>
        <taxon>Apusomonadida</taxon>
        <taxon>Apusomonadidae</taxon>
        <taxon>Thecamonas</taxon>
    </lineage>
</organism>
<dbReference type="EMBL" id="GL349476">
    <property type="protein sequence ID" value="KNC52895.1"/>
    <property type="molecule type" value="Genomic_DNA"/>
</dbReference>
<reference evidence="4 5" key="1">
    <citation type="submission" date="2010-05" db="EMBL/GenBank/DDBJ databases">
        <title>The Genome Sequence of Thecamonas trahens ATCC 50062.</title>
        <authorList>
            <consortium name="The Broad Institute Genome Sequencing Platform"/>
            <person name="Russ C."/>
            <person name="Cuomo C."/>
            <person name="Shea T."/>
            <person name="Young S.K."/>
            <person name="Zeng Q."/>
            <person name="Koehrsen M."/>
            <person name="Haas B."/>
            <person name="Borodovsky M."/>
            <person name="Guigo R."/>
            <person name="Alvarado L."/>
            <person name="Berlin A."/>
            <person name="Bochicchio J."/>
            <person name="Borenstein D."/>
            <person name="Chapman S."/>
            <person name="Chen Z."/>
            <person name="Freedman E."/>
            <person name="Gellesch M."/>
            <person name="Goldberg J."/>
            <person name="Griggs A."/>
            <person name="Gujja S."/>
            <person name="Heilman E."/>
            <person name="Heiman D."/>
            <person name="Hepburn T."/>
            <person name="Howarth C."/>
            <person name="Jen D."/>
            <person name="Larson L."/>
            <person name="Mehta T."/>
            <person name="Park D."/>
            <person name="Pearson M."/>
            <person name="Roberts A."/>
            <person name="Saif S."/>
            <person name="Shenoy N."/>
            <person name="Sisk P."/>
            <person name="Stolte C."/>
            <person name="Sykes S."/>
            <person name="Thomson T."/>
            <person name="Walk T."/>
            <person name="White J."/>
            <person name="Yandava C."/>
            <person name="Burger G."/>
            <person name="Gray M.W."/>
            <person name="Holland P.W.H."/>
            <person name="King N."/>
            <person name="Lang F.B.F."/>
            <person name="Roger A.J."/>
            <person name="Ruiz-Trillo I."/>
            <person name="Lander E."/>
            <person name="Nusbaum C."/>
        </authorList>
    </citation>
    <scope>NUCLEOTIDE SEQUENCE [LARGE SCALE GENOMIC DNA]</scope>
    <source>
        <strain evidence="4 5">ATCC 50062</strain>
    </source>
</reference>
<evidence type="ECO:0000259" key="3">
    <source>
        <dbReference type="Pfam" id="PF00561"/>
    </source>
</evidence>
<dbReference type="InterPro" id="IPR050266">
    <property type="entry name" value="AB_hydrolase_sf"/>
</dbReference>
<evidence type="ECO:0000313" key="5">
    <source>
        <dbReference type="Proteomes" id="UP000054408"/>
    </source>
</evidence>
<dbReference type="PANTHER" id="PTHR43798:SF14">
    <property type="entry name" value="SERINE HYDROLASE-LIKE PROTEIN DDB_G0286239"/>
    <property type="match status" value="1"/>
</dbReference>
<dbReference type="STRING" id="461836.A0A0L0DKX4"/>
<comment type="similarity">
    <text evidence="1">Belongs to the AB hydrolase superfamily.</text>
</comment>
<dbReference type="OrthoDB" id="6431331at2759"/>
<dbReference type="Proteomes" id="UP000054408">
    <property type="component" value="Unassembled WGS sequence"/>
</dbReference>
<keyword evidence="5" id="KW-1185">Reference proteome</keyword>
<keyword evidence="2 4" id="KW-0378">Hydrolase</keyword>
<sequence>MGPSSAKLKILALHGFMDNAGTYDTLAPYLTGGAALELAEAPSHLTTRLPLSSTSNSTSTSLPAIAGVATKSAEQASGSSSLSSVVQLVALDFVGHGLSDHLGPDGAYSFYTYLKHVTHVIAALGWSKVVLMGHSMGGHVAAYAAGMLPDIVTGVVFLDAPVYLIKAEVMPTILANSARAEAAAVRMEPRYRVYPSKDAMAVRLASSLLDRAESRAESLGLPVPPVVSAYDARVLMERGSRPYKDGFRFAHDPRLKLSSGQFFTQEIFDAYAARATCPSIQIASDRGSFSDGVTALAKAFNSTIHIILDFLFDTAHLHVADIPSRL</sequence>
<dbReference type="InterPro" id="IPR029058">
    <property type="entry name" value="AB_hydrolase_fold"/>
</dbReference>
<evidence type="ECO:0000256" key="1">
    <source>
        <dbReference type="ARBA" id="ARBA00008645"/>
    </source>
</evidence>
<accession>A0A0L0DKX4</accession>
<dbReference type="GO" id="GO:0016787">
    <property type="term" value="F:hydrolase activity"/>
    <property type="evidence" value="ECO:0007669"/>
    <property type="project" value="UniProtKB-KW"/>
</dbReference>
<feature type="domain" description="AB hydrolase-1" evidence="3">
    <location>
        <begin position="81"/>
        <end position="163"/>
    </location>
</feature>
<dbReference type="PANTHER" id="PTHR43798">
    <property type="entry name" value="MONOACYLGLYCEROL LIPASE"/>
    <property type="match status" value="1"/>
</dbReference>
<proteinExistence type="inferred from homology"/>
<gene>
    <name evidence="4" type="ORF">AMSG_09058</name>
</gene>
<name>A0A0L0DKX4_THETB</name>
<evidence type="ECO:0000256" key="2">
    <source>
        <dbReference type="ARBA" id="ARBA00022801"/>
    </source>
</evidence>
<evidence type="ECO:0000313" key="4">
    <source>
        <dbReference type="EMBL" id="KNC52895.1"/>
    </source>
</evidence>
<dbReference type="InterPro" id="IPR000073">
    <property type="entry name" value="AB_hydrolase_1"/>
</dbReference>
<dbReference type="GO" id="GO:0016020">
    <property type="term" value="C:membrane"/>
    <property type="evidence" value="ECO:0007669"/>
    <property type="project" value="TreeGrafter"/>
</dbReference>
<dbReference type="Pfam" id="PF00561">
    <property type="entry name" value="Abhydrolase_1"/>
    <property type="match status" value="1"/>
</dbReference>
<dbReference type="RefSeq" id="XP_013754990.1">
    <property type="nucleotide sequence ID" value="XM_013899536.1"/>
</dbReference>
<dbReference type="Gene3D" id="3.40.50.1820">
    <property type="entry name" value="alpha/beta hydrolase"/>
    <property type="match status" value="1"/>
</dbReference>
<protein>
    <submittedName>
        <fullName evidence="4">Alpha/beta hydrolase fold protein</fullName>
    </submittedName>
</protein>